<feature type="domain" description="PGG" evidence="8">
    <location>
        <begin position="244"/>
        <end position="289"/>
    </location>
</feature>
<dbReference type="PANTHER" id="PTHR24186:SF37">
    <property type="entry name" value="PGG DOMAIN-CONTAINING PROTEIN"/>
    <property type="match status" value="1"/>
</dbReference>
<dbReference type="InterPro" id="IPR002110">
    <property type="entry name" value="Ankyrin_rpt"/>
</dbReference>
<evidence type="ECO:0000256" key="7">
    <source>
        <dbReference type="PROSITE-ProRule" id="PRU00023"/>
    </source>
</evidence>
<gene>
    <name evidence="9" type="ORF">C5167_017952</name>
</gene>
<keyword evidence="3" id="KW-0677">Repeat</keyword>
<dbReference type="InterPro" id="IPR036770">
    <property type="entry name" value="Ankyrin_rpt-contain_sf"/>
</dbReference>
<dbReference type="AlphaFoldDB" id="A0A4Y7IPV7"/>
<evidence type="ECO:0000256" key="1">
    <source>
        <dbReference type="ARBA" id="ARBA00004141"/>
    </source>
</evidence>
<protein>
    <recommendedName>
        <fullName evidence="8">PGG domain-containing protein</fullName>
    </recommendedName>
</protein>
<dbReference type="Pfam" id="PF13962">
    <property type="entry name" value="PGG"/>
    <property type="match status" value="1"/>
</dbReference>
<dbReference type="GO" id="GO:0005886">
    <property type="term" value="C:plasma membrane"/>
    <property type="evidence" value="ECO:0007669"/>
    <property type="project" value="TreeGrafter"/>
</dbReference>
<keyword evidence="4" id="KW-1133">Transmembrane helix</keyword>
<feature type="repeat" description="ANK" evidence="7">
    <location>
        <begin position="178"/>
        <end position="200"/>
    </location>
</feature>
<evidence type="ECO:0000256" key="5">
    <source>
        <dbReference type="ARBA" id="ARBA00023043"/>
    </source>
</evidence>
<name>A0A4Y7IPV7_PAPSO</name>
<sequence>MDKLYEISLRGDVKSLKELLNKHPHLPLDTTFTGNCRTSLHIAAMCGHVKFAEELIGRNSLLTRIEDSHGFTALHLASARKSSLMVEKLLDGNNQDICMFQDQDGRTPLHLAAIEGRVKTIKLLLEKNPEAVHSRNGEHETILHLCVQHNSLKALKLLMNHLSSEGANPISVNSTDAYGNTILHLAAKRKQMECMKYLMESKDFKIHTNALNNDCLKARDMLTQTERYALEIGYYKKEEKTSKEWMIERLNALLVVATLIAGIAFQAVMNPPGGVFQEDSTIKATDNPVIFTYYLGSVANSYETNHFDKYLKRQPEDTTQSKNREKINTNFVRELLKALENESYSARDAFVKGRSPGIVLEHEKWNKIIFKYKPSGSERSHLVA</sequence>
<organism evidence="9 10">
    <name type="scientific">Papaver somniferum</name>
    <name type="common">Opium poppy</name>
    <dbReference type="NCBI Taxonomy" id="3469"/>
    <lineage>
        <taxon>Eukaryota</taxon>
        <taxon>Viridiplantae</taxon>
        <taxon>Streptophyta</taxon>
        <taxon>Embryophyta</taxon>
        <taxon>Tracheophyta</taxon>
        <taxon>Spermatophyta</taxon>
        <taxon>Magnoliopsida</taxon>
        <taxon>Ranunculales</taxon>
        <taxon>Papaveraceae</taxon>
        <taxon>Papaveroideae</taxon>
        <taxon>Papaver</taxon>
    </lineage>
</organism>
<evidence type="ECO:0000256" key="4">
    <source>
        <dbReference type="ARBA" id="ARBA00022989"/>
    </source>
</evidence>
<dbReference type="InterPro" id="IPR026961">
    <property type="entry name" value="PGG_dom"/>
</dbReference>
<dbReference type="PROSITE" id="PS50297">
    <property type="entry name" value="ANK_REP_REGION"/>
    <property type="match status" value="2"/>
</dbReference>
<evidence type="ECO:0000256" key="2">
    <source>
        <dbReference type="ARBA" id="ARBA00022692"/>
    </source>
</evidence>
<dbReference type="SUPFAM" id="SSF48403">
    <property type="entry name" value="Ankyrin repeat"/>
    <property type="match status" value="1"/>
</dbReference>
<dbReference type="OMA" id="HEHACLM"/>
<dbReference type="Pfam" id="PF12796">
    <property type="entry name" value="Ank_2"/>
    <property type="match status" value="1"/>
</dbReference>
<reference evidence="9 10" key="1">
    <citation type="journal article" date="2018" name="Science">
        <title>The opium poppy genome and morphinan production.</title>
        <authorList>
            <person name="Guo L."/>
            <person name="Winzer T."/>
            <person name="Yang X."/>
            <person name="Li Y."/>
            <person name="Ning Z."/>
            <person name="He Z."/>
            <person name="Teodor R."/>
            <person name="Lu Y."/>
            <person name="Bowser T.A."/>
            <person name="Graham I.A."/>
            <person name="Ye K."/>
        </authorList>
    </citation>
    <scope>NUCLEOTIDE SEQUENCE [LARGE SCALE GENOMIC DNA]</scope>
    <source>
        <strain evidence="10">cv. HN1</strain>
        <tissue evidence="9">Leaves</tissue>
    </source>
</reference>
<accession>A0A4Y7IPV7</accession>
<dbReference type="SMART" id="SM00248">
    <property type="entry name" value="ANK"/>
    <property type="match status" value="5"/>
</dbReference>
<evidence type="ECO:0000256" key="3">
    <source>
        <dbReference type="ARBA" id="ARBA00022737"/>
    </source>
</evidence>
<proteinExistence type="predicted"/>
<evidence type="ECO:0000313" key="9">
    <source>
        <dbReference type="EMBL" id="RZC49528.1"/>
    </source>
</evidence>
<evidence type="ECO:0000259" key="8">
    <source>
        <dbReference type="Pfam" id="PF13962"/>
    </source>
</evidence>
<keyword evidence="5 7" id="KW-0040">ANK repeat</keyword>
<dbReference type="EMBL" id="CM010716">
    <property type="protein sequence ID" value="RZC49528.1"/>
    <property type="molecule type" value="Genomic_DNA"/>
</dbReference>
<dbReference type="PROSITE" id="PS50088">
    <property type="entry name" value="ANK_REPEAT"/>
    <property type="match status" value="2"/>
</dbReference>
<keyword evidence="6" id="KW-0472">Membrane</keyword>
<dbReference type="Gramene" id="RZC49528">
    <property type="protein sequence ID" value="RZC49528"/>
    <property type="gene ID" value="C5167_017952"/>
</dbReference>
<dbReference type="Pfam" id="PF13857">
    <property type="entry name" value="Ank_5"/>
    <property type="match status" value="1"/>
</dbReference>
<dbReference type="Gene3D" id="1.25.40.20">
    <property type="entry name" value="Ankyrin repeat-containing domain"/>
    <property type="match status" value="1"/>
</dbReference>
<evidence type="ECO:0000313" key="10">
    <source>
        <dbReference type="Proteomes" id="UP000316621"/>
    </source>
</evidence>
<feature type="repeat" description="ANK" evidence="7">
    <location>
        <begin position="104"/>
        <end position="136"/>
    </location>
</feature>
<comment type="subcellular location">
    <subcellularLocation>
        <location evidence="1">Membrane</location>
        <topology evidence="1">Multi-pass membrane protein</topology>
    </subcellularLocation>
</comment>
<dbReference type="Proteomes" id="UP000316621">
    <property type="component" value="Chromosome 2"/>
</dbReference>
<dbReference type="STRING" id="3469.A0A4Y7IPV7"/>
<dbReference type="PANTHER" id="PTHR24186">
    <property type="entry name" value="PROTEIN PHOSPHATASE 1 REGULATORY SUBUNIT"/>
    <property type="match status" value="1"/>
</dbReference>
<dbReference type="Pfam" id="PF13637">
    <property type="entry name" value="Ank_4"/>
    <property type="match status" value="1"/>
</dbReference>
<keyword evidence="2" id="KW-0812">Transmembrane</keyword>
<evidence type="ECO:0000256" key="6">
    <source>
        <dbReference type="ARBA" id="ARBA00023136"/>
    </source>
</evidence>
<keyword evidence="10" id="KW-1185">Reference proteome</keyword>